<protein>
    <submittedName>
        <fullName evidence="4">Peptidase family C25</fullName>
    </submittedName>
</protein>
<dbReference type="GeneID" id="99988435"/>
<dbReference type="InterPro" id="IPR029030">
    <property type="entry name" value="Caspase-like_dom_sf"/>
</dbReference>
<keyword evidence="1 2" id="KW-0732">Signal</keyword>
<evidence type="ECO:0000313" key="4">
    <source>
        <dbReference type="EMBL" id="SEW41557.1"/>
    </source>
</evidence>
<reference evidence="5" key="1">
    <citation type="submission" date="2016-10" db="EMBL/GenBank/DDBJ databases">
        <authorList>
            <person name="Varghese N."/>
            <person name="Submissions S."/>
        </authorList>
    </citation>
    <scope>NUCLEOTIDE SEQUENCE [LARGE SCALE GENOMIC DNA]</scope>
    <source>
        <strain evidence="5">CGMCC 1.12402</strain>
    </source>
</reference>
<dbReference type="STRING" id="1267423.SAMN05216290_3768"/>
<dbReference type="CDD" id="cd02258">
    <property type="entry name" value="Peptidase_C25_N"/>
    <property type="match status" value="1"/>
</dbReference>
<evidence type="ECO:0000259" key="3">
    <source>
        <dbReference type="Pfam" id="PF01364"/>
    </source>
</evidence>
<dbReference type="OrthoDB" id="9809780at2"/>
<dbReference type="GO" id="GO:0006508">
    <property type="term" value="P:proteolysis"/>
    <property type="evidence" value="ECO:0007669"/>
    <property type="project" value="InterPro"/>
</dbReference>
<dbReference type="Gene3D" id="3.40.50.1460">
    <property type="match status" value="1"/>
</dbReference>
<proteinExistence type="predicted"/>
<organism evidence="4 5">
    <name type="scientific">Roseivirga pacifica</name>
    <dbReference type="NCBI Taxonomy" id="1267423"/>
    <lineage>
        <taxon>Bacteria</taxon>
        <taxon>Pseudomonadati</taxon>
        <taxon>Bacteroidota</taxon>
        <taxon>Cytophagia</taxon>
        <taxon>Cytophagales</taxon>
        <taxon>Roseivirgaceae</taxon>
        <taxon>Roseivirga</taxon>
    </lineage>
</organism>
<dbReference type="NCBIfam" id="NF033707">
    <property type="entry name" value="T9SS_sortase"/>
    <property type="match status" value="1"/>
</dbReference>
<evidence type="ECO:0000256" key="2">
    <source>
        <dbReference type="SAM" id="SignalP"/>
    </source>
</evidence>
<dbReference type="AlphaFoldDB" id="A0A1I0RKX1"/>
<evidence type="ECO:0000313" key="5">
    <source>
        <dbReference type="Proteomes" id="UP000199437"/>
    </source>
</evidence>
<feature type="domain" description="Gingipain" evidence="3">
    <location>
        <begin position="398"/>
        <end position="763"/>
    </location>
</feature>
<dbReference type="RefSeq" id="WP_139177692.1">
    <property type="nucleotide sequence ID" value="NZ_FOIR01000004.1"/>
</dbReference>
<dbReference type="EMBL" id="FOIR01000004">
    <property type="protein sequence ID" value="SEW41557.1"/>
    <property type="molecule type" value="Genomic_DNA"/>
</dbReference>
<dbReference type="Proteomes" id="UP000199437">
    <property type="component" value="Unassembled WGS sequence"/>
</dbReference>
<dbReference type="InterPro" id="IPR029031">
    <property type="entry name" value="Gingipain_N_sf"/>
</dbReference>
<feature type="signal peptide" evidence="2">
    <location>
        <begin position="1"/>
        <end position="20"/>
    </location>
</feature>
<sequence>MLRKALLILIIATISVQIHAQQSSVLATGRWVKMRFESPGVYKIDFKLLTEMGFSPSQVDPKKLAIYGNQGGMLPQANSAYRPADLEEIAIWVEGENDNVFNDGDYLLFYVGMVDKLHFDANSKQFNVEKNLYTQDIFYFLTEKESEGKRIQDNPNLGTDYPAYNWHNRLVHHEQDLINLLQSGREWFGENLGAQTSRTFPIDNTQLVSGTIKLQLTAIAQSYNTSSLSVRLGEANVGSLGFDAIPNTQYGIKANEQIFKGEVTLNGNESSLDLQLDYDKNGASNAIAYLDKFLVDIPTRNTFSQEQLSFRNSESIDNGLSTFQVETDNQNAVVWNITEHGNSLNQSFERTANNITFGDFSSTLQSYVIFDPANLPAPLAYEIQENQDLHSKLNTELLIISHENFIAQAQRIAQFRSVNSGVNSTIVTPEEIYNEFSSGRPDVTAIRDYIRHLYANGSLKYVLLFGKGSYDYQNKVTDNSNLVLTYESRNSIHPLLTYSSDDFFGFMEESEGEWAESTAGDHTLEIGIGRIPITDINQAKFFVDKWINYQTNPETKGTWRQEVVFVADDGDGNLHSRDADFLAGLVEDDFIDFQVNKLYLDSYFQEQLPNGEKSPDAEQALLEAVNNGSLVINFTGHGAESGWMQERILTFDLMNQWTNPNKLPFLVTATCEFGRNDDPQVFSGAENLLFKEVGGAIGLVTTARPVFSSSNFSLNQAIYAKMFKKENGSYPTLGEIIQYTKNNSLEGSLNRNFILLGDPSMTLAYPNKEVQLTSVNGINTETQLDTLSAFEQVMFTGEIQQQSMVDNQFNGTLYYQLLDKPQPQQTLGNGSPQFNFSEQNHTLFKGSASITNGQFQASFVVPKNIDYQYGNGKIRFYAVSNNQSEDAIGGSKDIIIGGTGTNVTTDLTPPSIELALNDFEAPYQTSYQGNVLLLARLSDESGINISNLGFGQNINLIINDSASYTLNDYFISEKDDFSRGTISFPLNNLAPGSNILHLKAWDNFGNSNTASIEVIIKENSSALTEIKNYPNPLESETHFLIEHTLIGENVDVKIEILTLNGQPVTAFGESFINAERVLSVPWTSVNNEGTQLEKGLYIYNVHIRSNTTEKAGSMRKKLVISY</sequence>
<evidence type="ECO:0000256" key="1">
    <source>
        <dbReference type="ARBA" id="ARBA00022729"/>
    </source>
</evidence>
<dbReference type="Gene3D" id="3.40.50.10390">
    <property type="entry name" value="Gingipain r, domain 1"/>
    <property type="match status" value="1"/>
</dbReference>
<name>A0A1I0RKX1_9BACT</name>
<dbReference type="SUPFAM" id="SSF52129">
    <property type="entry name" value="Caspase-like"/>
    <property type="match status" value="1"/>
</dbReference>
<keyword evidence="5" id="KW-1185">Reference proteome</keyword>
<dbReference type="InterPro" id="IPR001769">
    <property type="entry name" value="Gingipain"/>
</dbReference>
<dbReference type="GO" id="GO:0008234">
    <property type="term" value="F:cysteine-type peptidase activity"/>
    <property type="evidence" value="ECO:0007669"/>
    <property type="project" value="InterPro"/>
</dbReference>
<accession>A0A1I0RKX1</accession>
<feature type="chain" id="PRO_5011577459" evidence="2">
    <location>
        <begin position="21"/>
        <end position="1122"/>
    </location>
</feature>
<dbReference type="Pfam" id="PF01364">
    <property type="entry name" value="Peptidase_C25"/>
    <property type="match status" value="1"/>
</dbReference>
<gene>
    <name evidence="4" type="ORF">SAMN05216290_3768</name>
</gene>